<dbReference type="SUPFAM" id="SSF53756">
    <property type="entry name" value="UDP-Glycosyltransferase/glycogen phosphorylase"/>
    <property type="match status" value="1"/>
</dbReference>
<dbReference type="EMBL" id="JAVDBT010000013">
    <property type="protein sequence ID" value="MDQ2067374.1"/>
    <property type="molecule type" value="Genomic_DNA"/>
</dbReference>
<sequence>MLLLIAPAPLLQIEPGRWALEEKFASGMKLHCEAWPGKVRVLLRRPVGFQAGDSLPDTEGWFELALMEPGQPPEPAHLRGASVICASADMHELYGLPALIERPAQKLVYAVEYPLETQLQILRLDRQMGVLRKLRSAVWHLGQERRRRQAFRVADGVQANGWPAAESYGGLNANLLMYLDGRMTADLFATPEDMATRAERLRSGAPLRIVHSGRLEPLKGAQDLLPFARALRALGVDFTLDIYGDGSLAEGVRQGLADPGLQGRVRLHRPVPFRSGLVPILRREADLFLSCHRQSDPSCSYIEAMGCGLPVGGYDNRMWRGLLGESGAGLLVPMGRYAALAAGIAGWDRDREDLIAKASAALTYAQAHGFEQEFGLRMQQLRALKAG</sequence>
<dbReference type="Pfam" id="PF13692">
    <property type="entry name" value="Glyco_trans_1_4"/>
    <property type="match status" value="1"/>
</dbReference>
<dbReference type="PANTHER" id="PTHR12526:SF510">
    <property type="entry name" value="D-INOSITOL 3-PHOSPHATE GLYCOSYLTRANSFERASE"/>
    <property type="match status" value="1"/>
</dbReference>
<dbReference type="RefSeq" id="WP_306681081.1">
    <property type="nucleotide sequence ID" value="NZ_JAVDBT010000013.1"/>
</dbReference>
<protein>
    <submittedName>
        <fullName evidence="3">Glycosyltransferase</fullName>
        <ecNumber evidence="3">2.4.-.-</ecNumber>
    </submittedName>
</protein>
<evidence type="ECO:0000313" key="3">
    <source>
        <dbReference type="EMBL" id="MDQ2067374.1"/>
    </source>
</evidence>
<evidence type="ECO:0000313" key="4">
    <source>
        <dbReference type="Proteomes" id="UP001239680"/>
    </source>
</evidence>
<gene>
    <name evidence="3" type="ORF">Q9295_13430</name>
</gene>
<evidence type="ECO:0000256" key="1">
    <source>
        <dbReference type="ARBA" id="ARBA00022676"/>
    </source>
</evidence>
<keyword evidence="4" id="KW-1185">Reference proteome</keyword>
<dbReference type="PANTHER" id="PTHR12526">
    <property type="entry name" value="GLYCOSYLTRANSFERASE"/>
    <property type="match status" value="1"/>
</dbReference>
<dbReference type="GO" id="GO:0016757">
    <property type="term" value="F:glycosyltransferase activity"/>
    <property type="evidence" value="ECO:0007669"/>
    <property type="project" value="UniProtKB-KW"/>
</dbReference>
<accession>A0ABU0W039</accession>
<dbReference type="Proteomes" id="UP001239680">
    <property type="component" value="Unassembled WGS sequence"/>
</dbReference>
<comment type="caution">
    <text evidence="3">The sequence shown here is derived from an EMBL/GenBank/DDBJ whole genome shotgun (WGS) entry which is preliminary data.</text>
</comment>
<keyword evidence="2 3" id="KW-0808">Transferase</keyword>
<name>A0ABU0W039_9RHOB</name>
<organism evidence="3 4">
    <name type="scientific">Pseudogemmobacter lacusdianii</name>
    <dbReference type="NCBI Taxonomy" id="3069608"/>
    <lineage>
        <taxon>Bacteria</taxon>
        <taxon>Pseudomonadati</taxon>
        <taxon>Pseudomonadota</taxon>
        <taxon>Alphaproteobacteria</taxon>
        <taxon>Rhodobacterales</taxon>
        <taxon>Paracoccaceae</taxon>
        <taxon>Pseudogemmobacter</taxon>
    </lineage>
</organism>
<reference evidence="3 4" key="1">
    <citation type="submission" date="2023-08" db="EMBL/GenBank/DDBJ databases">
        <title>Characterization of two Paracoccaceae strains isolated from Phycosphere and proposal of Xinfangfangia lacusdiani sp. nov.</title>
        <authorList>
            <person name="Deng Y."/>
            <person name="Zhang Y.Q."/>
        </authorList>
    </citation>
    <scope>NUCLEOTIDE SEQUENCE [LARGE SCALE GENOMIC DNA]</scope>
    <source>
        <strain evidence="3 4">CPCC 101601</strain>
    </source>
</reference>
<dbReference type="Gene3D" id="3.40.50.2000">
    <property type="entry name" value="Glycogen Phosphorylase B"/>
    <property type="match status" value="1"/>
</dbReference>
<evidence type="ECO:0000256" key="2">
    <source>
        <dbReference type="ARBA" id="ARBA00022679"/>
    </source>
</evidence>
<keyword evidence="1 3" id="KW-0328">Glycosyltransferase</keyword>
<proteinExistence type="predicted"/>
<dbReference type="EC" id="2.4.-.-" evidence="3"/>